<proteinExistence type="predicted"/>
<evidence type="ECO:0000313" key="1">
    <source>
        <dbReference type="EMBL" id="PIA12812.1"/>
    </source>
</evidence>
<gene>
    <name evidence="1" type="ORF">COEREDRAFT_94909</name>
</gene>
<dbReference type="PANTHER" id="PTHR39211:SF1">
    <property type="entry name" value="ABNORMAL SPINDLE-LIKE MICROCEPHALY-ASSOCIATED PROTEIN ASH DOMAIN-CONTAINING PROTEIN"/>
    <property type="match status" value="1"/>
</dbReference>
<dbReference type="PANTHER" id="PTHR39211">
    <property type="entry name" value="CHROMOSOME 7, WHOLE GENOME SHOTGUN SEQUENCE"/>
    <property type="match status" value="1"/>
</dbReference>
<dbReference type="Proteomes" id="UP000242474">
    <property type="component" value="Unassembled WGS sequence"/>
</dbReference>
<dbReference type="Gene3D" id="2.60.40.10">
    <property type="entry name" value="Immunoglobulins"/>
    <property type="match status" value="1"/>
</dbReference>
<protein>
    <submittedName>
        <fullName evidence="1">Uncharacterized protein</fullName>
    </submittedName>
</protein>
<dbReference type="OrthoDB" id="252265at2759"/>
<dbReference type="AlphaFoldDB" id="A0A2G5B1C7"/>
<dbReference type="STRING" id="763665.A0A2G5B1C7"/>
<dbReference type="InterPro" id="IPR013783">
    <property type="entry name" value="Ig-like_fold"/>
</dbReference>
<name>A0A2G5B1C7_COERN</name>
<organism evidence="1 2">
    <name type="scientific">Coemansia reversa (strain ATCC 12441 / NRRL 1564)</name>
    <dbReference type="NCBI Taxonomy" id="763665"/>
    <lineage>
        <taxon>Eukaryota</taxon>
        <taxon>Fungi</taxon>
        <taxon>Fungi incertae sedis</taxon>
        <taxon>Zoopagomycota</taxon>
        <taxon>Kickxellomycotina</taxon>
        <taxon>Kickxellomycetes</taxon>
        <taxon>Kickxellales</taxon>
        <taxon>Kickxellaceae</taxon>
        <taxon>Coemansia</taxon>
    </lineage>
</organism>
<keyword evidence="2" id="KW-1185">Reference proteome</keyword>
<reference evidence="1 2" key="1">
    <citation type="journal article" date="2015" name="Genome Biol. Evol.">
        <title>Phylogenomic analyses indicate that early fungi evolved digesting cell walls of algal ancestors of land plants.</title>
        <authorList>
            <person name="Chang Y."/>
            <person name="Wang S."/>
            <person name="Sekimoto S."/>
            <person name="Aerts A.L."/>
            <person name="Choi C."/>
            <person name="Clum A."/>
            <person name="LaButti K.M."/>
            <person name="Lindquist E.A."/>
            <person name="Yee Ngan C."/>
            <person name="Ohm R.A."/>
            <person name="Salamov A.A."/>
            <person name="Grigoriev I.V."/>
            <person name="Spatafora J.W."/>
            <person name="Berbee M.L."/>
        </authorList>
    </citation>
    <scope>NUCLEOTIDE SEQUENCE [LARGE SCALE GENOMIC DNA]</scope>
    <source>
        <strain evidence="1 2">NRRL 1564</strain>
    </source>
</reference>
<sequence>MEAQFDEALTKAYGSALEGQFDKAMTKGGGSAEGGSAEGGSAAHFDEVLIKAGAERTVALALLGTPVRATAVGAGQFTRQSFTLFCESSAAAGGSQAGADRDVERLSVPCTVNLCTAFVRVAPALLDFGSVDVGTLKTMYLRIENVSQVAAVVQCRLDSKVINCTRAPLTVGPHQAASVRVDIYPRRVNARYRKQIIVRNALNRLNDCVVDVRSTHVDRRRVAFHNLFYKTLVPLNEQNFVDFGRVPLNARALRAIILRNVCRCPVTVDLWPGDAAECALAVYVPVAATEARRVARRLPLLERQAVLHSSIERFKESSRFELPASTLHQTERGHMCLVPFVHAAKSSRVDYLDLAHTSTTLGTILPLSASRHDVPLGSDPLPAHASTTQGCNTFSRYGPAGAAPNVNVQAVVARARQVLDEILEGLDMVPPTQFPSLHAEDEYVRRQVDLRKYAELLVASGFLRPARRITLPAEADTPVIVMLQPADVGDSTSRLDANLYFRLVDQPCDLLPFTESVPAEAASNGYQLPVRRFLVQAAPYRSELDIGQKSINVGNMQADEASRKYLVVQNRSETPLMYGIHKTGSIASGDICFVDNNRYGVVRGLDSRKVVFVFRPSLNGIYNEQISIANVLDPCGAKRATLKAVVRRPSKFYIQSLHLHFGAGAEPLEVGSHSHRVQLLTVRNMTSKARQLLVRRMDEADPQATNDGVMLDPLFPADAAAEVGGAAPQLLDRETEEKIEALEQKLKIAARKKRPEKADKYRAKLAKLRGRDAPDVGAVQVIRQAEDTRVRLLLPANSDVSIPVVAVPRIADRQVAAAWLDGRSQGVIDGVHGQFAVHEEKDKDNVKIVTLVGSVVVRTEDLA</sequence>
<accession>A0A2G5B1C7</accession>
<dbReference type="EMBL" id="KZ303566">
    <property type="protein sequence ID" value="PIA12812.1"/>
    <property type="molecule type" value="Genomic_DNA"/>
</dbReference>
<evidence type="ECO:0000313" key="2">
    <source>
        <dbReference type="Proteomes" id="UP000242474"/>
    </source>
</evidence>